<feature type="transmembrane region" description="Helical" evidence="1">
    <location>
        <begin position="135"/>
        <end position="153"/>
    </location>
</feature>
<gene>
    <name evidence="2" type="ORF">ADM99_07030</name>
</gene>
<keyword evidence="3" id="KW-1185">Reference proteome</keyword>
<evidence type="ECO:0000313" key="3">
    <source>
        <dbReference type="Proteomes" id="UP000050430"/>
    </source>
</evidence>
<feature type="transmembrane region" description="Helical" evidence="1">
    <location>
        <begin position="165"/>
        <end position="193"/>
    </location>
</feature>
<organism evidence="2 3">
    <name type="scientific">Leptolinea tardivitalis</name>
    <dbReference type="NCBI Taxonomy" id="229920"/>
    <lineage>
        <taxon>Bacteria</taxon>
        <taxon>Bacillati</taxon>
        <taxon>Chloroflexota</taxon>
        <taxon>Anaerolineae</taxon>
        <taxon>Anaerolineales</taxon>
        <taxon>Anaerolineaceae</taxon>
        <taxon>Leptolinea</taxon>
    </lineage>
</organism>
<feature type="transmembrane region" description="Helical" evidence="1">
    <location>
        <begin position="388"/>
        <end position="404"/>
    </location>
</feature>
<evidence type="ECO:0000256" key="1">
    <source>
        <dbReference type="SAM" id="Phobius"/>
    </source>
</evidence>
<keyword evidence="1" id="KW-0472">Membrane</keyword>
<feature type="transmembrane region" description="Helical" evidence="1">
    <location>
        <begin position="12"/>
        <end position="34"/>
    </location>
</feature>
<keyword evidence="1" id="KW-0812">Transmembrane</keyword>
<evidence type="ECO:0008006" key="4">
    <source>
        <dbReference type="Google" id="ProtNLM"/>
    </source>
</evidence>
<feature type="transmembrane region" description="Helical" evidence="1">
    <location>
        <begin position="213"/>
        <end position="231"/>
    </location>
</feature>
<protein>
    <recommendedName>
        <fullName evidence="4">Glycosyltransferase RgtA/B/C/D-like domain-containing protein</fullName>
    </recommendedName>
</protein>
<dbReference type="EMBL" id="LGCK01000007">
    <property type="protein sequence ID" value="KPL72813.1"/>
    <property type="molecule type" value="Genomic_DNA"/>
</dbReference>
<sequence>MKKLTISERTIPFALLLTCIIAYGLLIPWLGFYWDDWPYIWFAKTLGASGFADVFSHDRPFLALIYSINLPILGTNPIIWQIFALLWRWLATLTFWKSFRLLWPERPHQALWAALLFAVYPGFSQQWISVIYSEAFIILTAFLASLGLMMAVLRKKIPFWPGTLAAVLLSIFNLFSTEYFFGLELLRPLLIFWIISESTSDWKTGIKKTSLQWIPYGIVLVVFTIWRVFFFQSNNYQISAMESLAATPQATMVELLKTLASNFVLGGWLAWNQIFSPPNALEFQILTTRLFWMVVLAVFIFSVVYLLRVRISEEPSKEETDLPEKWGWQVAFLGVLALLTGGIPFWIANLPLTLTFPWNRFTLALMMGSCYLLVGLAEVFIRTSRQKVILLSILVSLAAGWQFYNANTYRREWEQNKDFFWQLGWRIPGLKPNTLLLTHEFPFKSYSDNSLTAPINWMYAPDFKGREMPYMLNYLSVRLKNSLPSAKPNQPVEQTYRALTFHGNTSNSVALYMNTGECLKVMDPVFTNADSVPDLPYKMEPAISISNLSLIEINTENPVTPPPQYFPEPEHTWCYYYEKADLARQKGDWQEAARLGQEAIDKGFVPNKPNEWMVMIEAFVHVQNWKQANKLTEGSYATRPELRPALCALWERAVADDQSEKAKKNLTYIKAYISCGKPVESGDR</sequence>
<feature type="transmembrane region" description="Helical" evidence="1">
    <location>
        <begin position="328"/>
        <end position="348"/>
    </location>
</feature>
<feature type="transmembrane region" description="Helical" evidence="1">
    <location>
        <begin position="252"/>
        <end position="270"/>
    </location>
</feature>
<evidence type="ECO:0000313" key="2">
    <source>
        <dbReference type="EMBL" id="KPL72813.1"/>
    </source>
</evidence>
<proteinExistence type="predicted"/>
<dbReference type="AlphaFoldDB" id="A0A0P6WRQ7"/>
<name>A0A0P6WRQ7_9CHLR</name>
<feature type="transmembrane region" description="Helical" evidence="1">
    <location>
        <begin position="360"/>
        <end position="381"/>
    </location>
</feature>
<dbReference type="RefSeq" id="WP_062531923.1">
    <property type="nucleotide sequence ID" value="NZ_BBYA01000008.1"/>
</dbReference>
<dbReference type="Proteomes" id="UP000050430">
    <property type="component" value="Unassembled WGS sequence"/>
</dbReference>
<keyword evidence="1" id="KW-1133">Transmembrane helix</keyword>
<reference evidence="2 3" key="1">
    <citation type="submission" date="2015-07" db="EMBL/GenBank/DDBJ databases">
        <title>Genome sequence of Leptolinea tardivitalis DSM 16556.</title>
        <authorList>
            <person name="Hemp J."/>
            <person name="Ward L.M."/>
            <person name="Pace L.A."/>
            <person name="Fischer W.W."/>
        </authorList>
    </citation>
    <scope>NUCLEOTIDE SEQUENCE [LARGE SCALE GENOMIC DNA]</scope>
    <source>
        <strain evidence="2 3">YMTK-2</strain>
    </source>
</reference>
<accession>A0A0P6WRQ7</accession>
<feature type="transmembrane region" description="Helical" evidence="1">
    <location>
        <begin position="111"/>
        <end position="129"/>
    </location>
</feature>
<feature type="transmembrane region" description="Helical" evidence="1">
    <location>
        <begin position="290"/>
        <end position="307"/>
    </location>
</feature>
<comment type="caution">
    <text evidence="2">The sequence shown here is derived from an EMBL/GenBank/DDBJ whole genome shotgun (WGS) entry which is preliminary data.</text>
</comment>
<dbReference type="STRING" id="229920.ADM99_07030"/>